<proteinExistence type="predicted"/>
<dbReference type="AlphaFoldDB" id="A0A2D2LXI4"/>
<dbReference type="Proteomes" id="UP000229340">
    <property type="component" value="Plasmid pNP7-1"/>
</dbReference>
<sequence>MSEVINIGLDDGHSSIKVFLGLNVTDEPIQIQMLSRAKIGENRNLNLINNNNDDATIVIETESGVEKFWVSENHQRDIIDTRSKDYPYSNLNLALVNQALRKVRTFFNGSNQLKIVAGLPANQFYDKNIGHINHELVQKKVDSLKRLAKSYAESEEDLPRLEAVAVKIIPEGYGILTDLMYDNDLQETEFSESVSEYGCVVIDIGGRTVDVVSISSGNKEPIGMLSFDKGVLYLREKIKSKLTERLNLTQSPNDNLLDKAIETNWYGKQGSKSGVEVSQILNEAYDEHVREIYSDIKDILGSNEAFGGVIISGGGAILLGEKMKDIVEEHHPNIDVYVPNESQFSNARGFWKLTYLLDF</sequence>
<dbReference type="CDD" id="cd24022">
    <property type="entry name" value="ASKHA_NBD_ParM_R1-like"/>
    <property type="match status" value="1"/>
</dbReference>
<dbReference type="InterPro" id="IPR043129">
    <property type="entry name" value="ATPase_NBD"/>
</dbReference>
<dbReference type="RefSeq" id="WP_100271093.1">
    <property type="nucleotide sequence ID" value="NZ_CP024444.1"/>
</dbReference>
<dbReference type="Pfam" id="PF21522">
    <property type="entry name" value="MreB-like_C"/>
    <property type="match status" value="1"/>
</dbReference>
<evidence type="ECO:0000313" key="2">
    <source>
        <dbReference type="EMBL" id="ATR79739.1"/>
    </source>
</evidence>
<feature type="domain" description="Actin homologue MreB-like C-terminal" evidence="1">
    <location>
        <begin position="201"/>
        <end position="324"/>
    </location>
</feature>
<name>A0A2D2LXI4_FAUOS</name>
<evidence type="ECO:0000259" key="1">
    <source>
        <dbReference type="Pfam" id="PF21522"/>
    </source>
</evidence>
<dbReference type="InterPro" id="IPR056367">
    <property type="entry name" value="ASKHA_NBD_ParM_R1-like"/>
</dbReference>
<accession>A0A2D2LXI4</accession>
<protein>
    <recommendedName>
        <fullName evidence="1">Actin homologue MreB-like C-terminal domain-containing protein</fullName>
    </recommendedName>
</protein>
<dbReference type="SUPFAM" id="SSF53067">
    <property type="entry name" value="Actin-like ATPase domain"/>
    <property type="match status" value="2"/>
</dbReference>
<geneLocation type="plasmid" evidence="3">
    <name>pnp7-1</name>
</geneLocation>
<organism evidence="2 3">
    <name type="scientific">Faucicola osloensis</name>
    <name type="common">Moraxella osloensis</name>
    <dbReference type="NCBI Taxonomy" id="34062"/>
    <lineage>
        <taxon>Bacteria</taxon>
        <taxon>Pseudomonadati</taxon>
        <taxon>Pseudomonadota</taxon>
        <taxon>Gammaproteobacteria</taxon>
        <taxon>Moraxellales</taxon>
        <taxon>Moraxellaceae</taxon>
        <taxon>Faucicola</taxon>
    </lineage>
</organism>
<evidence type="ECO:0000313" key="3">
    <source>
        <dbReference type="Proteomes" id="UP000229340"/>
    </source>
</evidence>
<gene>
    <name evidence="2" type="ORF">NP7_10265</name>
</gene>
<dbReference type="Gene3D" id="3.30.420.40">
    <property type="match status" value="2"/>
</dbReference>
<dbReference type="EMBL" id="CP024444">
    <property type="protein sequence ID" value="ATR79739.1"/>
    <property type="molecule type" value="Genomic_DNA"/>
</dbReference>
<reference evidence="3" key="1">
    <citation type="submission" date="2017-10" db="EMBL/GenBank/DDBJ databases">
        <title>Complete genome sequence of Moraxella osloensis NP7 isolated from human skin.</title>
        <authorList>
            <person name="Lee K."/>
            <person name="Lim J.Y."/>
            <person name="Hwang I."/>
        </authorList>
    </citation>
    <scope>NUCLEOTIDE SEQUENCE [LARGE SCALE GENOMIC DNA]</scope>
    <source>
        <strain evidence="3">NP7</strain>
        <plasmid evidence="3">pnp7-1</plasmid>
    </source>
</reference>
<keyword evidence="2" id="KW-0614">Plasmid</keyword>
<dbReference type="InterPro" id="IPR049067">
    <property type="entry name" value="MreB-like_C"/>
</dbReference>